<evidence type="ECO:0000313" key="3">
    <source>
        <dbReference type="Proteomes" id="UP001238179"/>
    </source>
</evidence>
<sequence>MRRQEKELKDPEAVAEVLDGAEWGVLGLVSPQGAPILVPLNFVRLDGKVYFHGAHAGEKMEALRHHRQATFLVVDAYAQIPSYAFDPERACPASQYFRSVLLHGTLGEVEDPARKAAVLDALMRRLQPEGGYRPITAEDPMYAGSVGAVAILELTVERSSAKCEMGQRLTPAKRDSVRALLERRGTPTDLRTLEAMGAGPGSPGSGPEAPGAAPAS</sequence>
<proteinExistence type="predicted"/>
<organism evidence="2 3">
    <name type="scientific">Mesoterricola silvestris</name>
    <dbReference type="NCBI Taxonomy" id="2927979"/>
    <lineage>
        <taxon>Bacteria</taxon>
        <taxon>Pseudomonadati</taxon>
        <taxon>Acidobacteriota</taxon>
        <taxon>Holophagae</taxon>
        <taxon>Holophagales</taxon>
        <taxon>Holophagaceae</taxon>
        <taxon>Mesoterricola</taxon>
    </lineage>
</organism>
<gene>
    <name evidence="2" type="ORF">METEAL_34300</name>
</gene>
<protein>
    <submittedName>
        <fullName evidence="2">Nitroimidazole resistance protein</fullName>
    </submittedName>
</protein>
<dbReference type="PANTHER" id="PTHR34071">
    <property type="entry name" value="5-NITROIMIDAZOLE ANTIBIOTICS RESISTANCE PROTEIN, NIMA-FAMILY-RELATED PROTEIN-RELATED"/>
    <property type="match status" value="1"/>
</dbReference>
<reference evidence="3" key="1">
    <citation type="journal article" date="2023" name="Int. J. Syst. Evol. Microbiol.">
        <title>Mesoterricola silvestris gen. nov., sp. nov., Mesoterricola sediminis sp. nov., Geothrix oryzae sp. nov., Geothrix edaphica sp. nov., Geothrix rubra sp. nov., and Geothrix limicola sp. nov., six novel members of Acidobacteriota isolated from soils.</title>
        <authorList>
            <person name="Itoh H."/>
            <person name="Sugisawa Y."/>
            <person name="Mise K."/>
            <person name="Xu Z."/>
            <person name="Kuniyasu M."/>
            <person name="Ushijima N."/>
            <person name="Kawano K."/>
            <person name="Kobayashi E."/>
            <person name="Shiratori Y."/>
            <person name="Masuda Y."/>
            <person name="Senoo K."/>
        </authorList>
    </citation>
    <scope>NUCLEOTIDE SEQUENCE [LARGE SCALE GENOMIC DNA]</scope>
    <source>
        <strain evidence="3">W79</strain>
    </source>
</reference>
<dbReference type="PANTHER" id="PTHR34071:SF2">
    <property type="entry name" value="FLAVIN-NUCLEOTIDE-BINDING PROTEIN"/>
    <property type="match status" value="1"/>
</dbReference>
<name>A0AA48KA54_9BACT</name>
<evidence type="ECO:0000256" key="1">
    <source>
        <dbReference type="SAM" id="MobiDB-lite"/>
    </source>
</evidence>
<dbReference type="KEGG" id="msil:METEAL_34300"/>
<dbReference type="AlphaFoldDB" id="A0AA48KA54"/>
<accession>A0AA48KA54</accession>
<dbReference type="Gene3D" id="2.30.110.10">
    <property type="entry name" value="Electron Transport, Fmn-binding Protein, Chain A"/>
    <property type="match status" value="1"/>
</dbReference>
<evidence type="ECO:0000313" key="2">
    <source>
        <dbReference type="EMBL" id="BDU74256.1"/>
    </source>
</evidence>
<dbReference type="InterPro" id="IPR024747">
    <property type="entry name" value="Pyridox_Oxase-rel"/>
</dbReference>
<feature type="region of interest" description="Disordered" evidence="1">
    <location>
        <begin position="183"/>
        <end position="216"/>
    </location>
</feature>
<dbReference type="InterPro" id="IPR012349">
    <property type="entry name" value="Split_barrel_FMN-bd"/>
</dbReference>
<dbReference type="Proteomes" id="UP001238179">
    <property type="component" value="Chromosome"/>
</dbReference>
<dbReference type="Pfam" id="PF12900">
    <property type="entry name" value="Pyridox_ox_2"/>
    <property type="match status" value="1"/>
</dbReference>
<dbReference type="SUPFAM" id="SSF50475">
    <property type="entry name" value="FMN-binding split barrel"/>
    <property type="match status" value="1"/>
</dbReference>
<dbReference type="EMBL" id="AP027080">
    <property type="protein sequence ID" value="BDU74256.1"/>
    <property type="molecule type" value="Genomic_DNA"/>
</dbReference>
<feature type="compositionally biased region" description="Low complexity" evidence="1">
    <location>
        <begin position="205"/>
        <end position="216"/>
    </location>
</feature>
<keyword evidence="3" id="KW-1185">Reference proteome</keyword>